<evidence type="ECO:0000256" key="2">
    <source>
        <dbReference type="ARBA" id="ARBA00011322"/>
    </source>
</evidence>
<evidence type="ECO:0000256" key="1">
    <source>
        <dbReference type="ARBA" id="ARBA00006930"/>
    </source>
</evidence>
<reference evidence="5 6" key="1">
    <citation type="submission" date="2020-08" db="EMBL/GenBank/DDBJ databases">
        <title>A Genomic Blueprint of the Chicken Gut Microbiome.</title>
        <authorList>
            <person name="Gilroy R."/>
            <person name="Ravi A."/>
            <person name="Getino M."/>
            <person name="Pursley I."/>
            <person name="Horton D.L."/>
            <person name="Alikhan N.-F."/>
            <person name="Baker D."/>
            <person name="Gharbi K."/>
            <person name="Hall N."/>
            <person name="Watson M."/>
            <person name="Adriaenssens E.M."/>
            <person name="Foster-Nyarko E."/>
            <person name="Jarju S."/>
            <person name="Secka A."/>
            <person name="Antonio M."/>
            <person name="Oren A."/>
            <person name="Chaudhuri R."/>
            <person name="La Ragione R.M."/>
            <person name="Hildebrand F."/>
            <person name="Pallen M.J."/>
        </authorList>
    </citation>
    <scope>NUCLEOTIDE SEQUENCE [LARGE SCALE GENOMIC DNA]</scope>
    <source>
        <strain evidence="5 6">Sa3CUA2</strain>
    </source>
</reference>
<accession>A0ABR8QIN9</accession>
<feature type="non-terminal residue" evidence="5">
    <location>
        <position position="1"/>
    </location>
</feature>
<dbReference type="Pfam" id="PF13558">
    <property type="entry name" value="SbcC_Walker_B"/>
    <property type="match status" value="1"/>
</dbReference>
<sequence>PPPARRGPADAGRRRDELDRALAEHGFDDDDAARDAWCPPHVLSDLDRRVLAHTADAARVAAGLSDPDVLALPEDVAADVTAAQAAESAARRAADDVEGRARVAASRAESAAEAAARVRRAADALDAAVAAAAPVTRMANLASGTGSDNARALSLATYVLGRRFEDVVAAANERLAVMSDGRYELVRSDEKEDVRTRAVGLAMRVVDHRTEQARDPRTLSGGETFYVSLCLALGMADVVTAEAGGVELGTLFVDEGFGALDPHVLDQVLGELGRLRQGGRVVGIVSHVEALKQAVADRIEVRPTPAGPSTLTVLAG</sequence>
<dbReference type="PANTHER" id="PTHR32114">
    <property type="entry name" value="ABC TRANSPORTER ABCH.3"/>
    <property type="match status" value="1"/>
</dbReference>
<evidence type="ECO:0000256" key="3">
    <source>
        <dbReference type="ARBA" id="ARBA00013368"/>
    </source>
</evidence>
<comment type="similarity">
    <text evidence="1">Belongs to the SMC family. SbcC subfamily.</text>
</comment>
<dbReference type="Gene3D" id="3.40.50.300">
    <property type="entry name" value="P-loop containing nucleotide triphosphate hydrolases"/>
    <property type="match status" value="1"/>
</dbReference>
<gene>
    <name evidence="5" type="ORF">H9657_18675</name>
</gene>
<protein>
    <recommendedName>
        <fullName evidence="3">Nuclease SbcCD subunit C</fullName>
    </recommendedName>
</protein>
<keyword evidence="6" id="KW-1185">Reference proteome</keyword>
<comment type="caution">
    <text evidence="5">The sequence shown here is derived from an EMBL/GenBank/DDBJ whole genome shotgun (WGS) entry which is preliminary data.</text>
</comment>
<dbReference type="SUPFAM" id="SSF52540">
    <property type="entry name" value="P-loop containing nucleoside triphosphate hydrolases"/>
    <property type="match status" value="1"/>
</dbReference>
<dbReference type="EMBL" id="JACSQV010000028">
    <property type="protein sequence ID" value="MBD7920301.1"/>
    <property type="molecule type" value="Genomic_DNA"/>
</dbReference>
<organism evidence="5 6">
    <name type="scientific">Cellulomonas avistercoris</name>
    <dbReference type="NCBI Taxonomy" id="2762242"/>
    <lineage>
        <taxon>Bacteria</taxon>
        <taxon>Bacillati</taxon>
        <taxon>Actinomycetota</taxon>
        <taxon>Actinomycetes</taxon>
        <taxon>Micrococcales</taxon>
        <taxon>Cellulomonadaceae</taxon>
        <taxon>Cellulomonas</taxon>
    </lineage>
</organism>
<evidence type="ECO:0000256" key="4">
    <source>
        <dbReference type="SAM" id="MobiDB-lite"/>
    </source>
</evidence>
<comment type="subunit">
    <text evidence="2">Heterodimer of SbcC and SbcD.</text>
</comment>
<dbReference type="RefSeq" id="WP_318241607.1">
    <property type="nucleotide sequence ID" value="NZ_JACSQV010000028.1"/>
</dbReference>
<evidence type="ECO:0000313" key="6">
    <source>
        <dbReference type="Proteomes" id="UP000604241"/>
    </source>
</evidence>
<dbReference type="PANTHER" id="PTHR32114:SF2">
    <property type="entry name" value="ABC TRANSPORTER ABCH.3"/>
    <property type="match status" value="1"/>
</dbReference>
<proteinExistence type="inferred from homology"/>
<dbReference type="Proteomes" id="UP000604241">
    <property type="component" value="Unassembled WGS sequence"/>
</dbReference>
<evidence type="ECO:0000313" key="5">
    <source>
        <dbReference type="EMBL" id="MBD7920301.1"/>
    </source>
</evidence>
<dbReference type="InterPro" id="IPR027417">
    <property type="entry name" value="P-loop_NTPase"/>
</dbReference>
<feature type="compositionally biased region" description="Basic and acidic residues" evidence="4">
    <location>
        <begin position="7"/>
        <end position="26"/>
    </location>
</feature>
<feature type="region of interest" description="Disordered" evidence="4">
    <location>
        <begin position="1"/>
        <end position="36"/>
    </location>
</feature>
<name>A0ABR8QIN9_9CELL</name>